<dbReference type="GO" id="GO:0030599">
    <property type="term" value="F:pectinesterase activity"/>
    <property type="evidence" value="ECO:0007669"/>
    <property type="project" value="UniProtKB-UniRule"/>
</dbReference>
<dbReference type="Pfam" id="PF01095">
    <property type="entry name" value="Pectinesterase"/>
    <property type="match status" value="1"/>
</dbReference>
<comment type="similarity">
    <text evidence="3">Belongs to the pectinesterase family.</text>
</comment>
<dbReference type="PANTHER" id="PTHR31321:SF33">
    <property type="entry name" value="PECTINESTERASE 8-RELATED"/>
    <property type="match status" value="1"/>
</dbReference>
<evidence type="ECO:0000256" key="14">
    <source>
        <dbReference type="PROSITE-ProRule" id="PRU10040"/>
    </source>
</evidence>
<organism evidence="17 18">
    <name type="scientific">Asparagus officinalis</name>
    <name type="common">Garden asparagus</name>
    <dbReference type="NCBI Taxonomy" id="4686"/>
    <lineage>
        <taxon>Eukaryota</taxon>
        <taxon>Viridiplantae</taxon>
        <taxon>Streptophyta</taxon>
        <taxon>Embryophyta</taxon>
        <taxon>Tracheophyta</taxon>
        <taxon>Spermatophyta</taxon>
        <taxon>Magnoliopsida</taxon>
        <taxon>Liliopsida</taxon>
        <taxon>Asparagales</taxon>
        <taxon>Asparagaceae</taxon>
        <taxon>Asparagoideae</taxon>
        <taxon>Asparagus</taxon>
    </lineage>
</organism>
<keyword evidence="7 15" id="KW-0732">Signal</keyword>
<evidence type="ECO:0000313" key="18">
    <source>
        <dbReference type="Proteomes" id="UP000243459"/>
    </source>
</evidence>
<comment type="catalytic activity">
    <reaction evidence="12 15">
        <text>[(1-&gt;4)-alpha-D-galacturonosyl methyl ester](n) + n H2O = [(1-&gt;4)-alpha-D-galacturonosyl](n) + n methanol + n H(+)</text>
        <dbReference type="Rhea" id="RHEA:22380"/>
        <dbReference type="Rhea" id="RHEA-COMP:14570"/>
        <dbReference type="Rhea" id="RHEA-COMP:14573"/>
        <dbReference type="ChEBI" id="CHEBI:15377"/>
        <dbReference type="ChEBI" id="CHEBI:15378"/>
        <dbReference type="ChEBI" id="CHEBI:17790"/>
        <dbReference type="ChEBI" id="CHEBI:140522"/>
        <dbReference type="ChEBI" id="CHEBI:140523"/>
        <dbReference type="EC" id="3.1.1.11"/>
    </reaction>
</comment>
<evidence type="ECO:0000256" key="5">
    <source>
        <dbReference type="ARBA" id="ARBA00022512"/>
    </source>
</evidence>
<keyword evidence="11" id="KW-0961">Cell wall biogenesis/degradation</keyword>
<keyword evidence="10" id="KW-0325">Glycoprotein</keyword>
<name>A0A5P1EMP0_ASPOF</name>
<evidence type="ECO:0000256" key="11">
    <source>
        <dbReference type="ARBA" id="ARBA00023316"/>
    </source>
</evidence>
<evidence type="ECO:0000256" key="15">
    <source>
        <dbReference type="RuleBase" id="RU000589"/>
    </source>
</evidence>
<keyword evidence="8 15" id="KW-0378">Hydrolase</keyword>
<dbReference type="InterPro" id="IPR011050">
    <property type="entry name" value="Pectin_lyase_fold/virulence"/>
</dbReference>
<dbReference type="PANTHER" id="PTHR31321">
    <property type="entry name" value="ACYL-COA THIOESTER HYDROLASE YBHC-RELATED"/>
    <property type="match status" value="1"/>
</dbReference>
<gene>
    <name evidence="17" type="ORF">A4U43_C06F1320</name>
</gene>
<evidence type="ECO:0000256" key="12">
    <source>
        <dbReference type="ARBA" id="ARBA00047928"/>
    </source>
</evidence>
<proteinExistence type="inferred from homology"/>
<evidence type="ECO:0000256" key="4">
    <source>
        <dbReference type="ARBA" id="ARBA00013229"/>
    </source>
</evidence>
<evidence type="ECO:0000256" key="7">
    <source>
        <dbReference type="ARBA" id="ARBA00022729"/>
    </source>
</evidence>
<evidence type="ECO:0000256" key="9">
    <source>
        <dbReference type="ARBA" id="ARBA00023085"/>
    </source>
</evidence>
<keyword evidence="18" id="KW-1185">Reference proteome</keyword>
<evidence type="ECO:0000256" key="3">
    <source>
        <dbReference type="ARBA" id="ARBA00008891"/>
    </source>
</evidence>
<reference evidence="18" key="1">
    <citation type="journal article" date="2017" name="Nat. Commun.">
        <title>The asparagus genome sheds light on the origin and evolution of a young Y chromosome.</title>
        <authorList>
            <person name="Harkess A."/>
            <person name="Zhou J."/>
            <person name="Xu C."/>
            <person name="Bowers J.E."/>
            <person name="Van der Hulst R."/>
            <person name="Ayyampalayam S."/>
            <person name="Mercati F."/>
            <person name="Riccardi P."/>
            <person name="McKain M.R."/>
            <person name="Kakrana A."/>
            <person name="Tang H."/>
            <person name="Ray J."/>
            <person name="Groenendijk J."/>
            <person name="Arikit S."/>
            <person name="Mathioni S.M."/>
            <person name="Nakano M."/>
            <person name="Shan H."/>
            <person name="Telgmann-Rauber A."/>
            <person name="Kanno A."/>
            <person name="Yue Z."/>
            <person name="Chen H."/>
            <person name="Li W."/>
            <person name="Chen Y."/>
            <person name="Xu X."/>
            <person name="Zhang Y."/>
            <person name="Luo S."/>
            <person name="Chen H."/>
            <person name="Gao J."/>
            <person name="Mao Z."/>
            <person name="Pires J.C."/>
            <person name="Luo M."/>
            <person name="Kudrna D."/>
            <person name="Wing R.A."/>
            <person name="Meyers B.C."/>
            <person name="Yi K."/>
            <person name="Kong H."/>
            <person name="Lavrijsen P."/>
            <person name="Sunseri F."/>
            <person name="Falavigna A."/>
            <person name="Ye Y."/>
            <person name="Leebens-Mack J.H."/>
            <person name="Chen G."/>
        </authorList>
    </citation>
    <scope>NUCLEOTIDE SEQUENCE [LARGE SCALE GENOMIC DNA]</scope>
    <source>
        <strain evidence="18">cv. DH0086</strain>
    </source>
</reference>
<evidence type="ECO:0000259" key="16">
    <source>
        <dbReference type="Pfam" id="PF01095"/>
    </source>
</evidence>
<dbReference type="Gene3D" id="2.160.20.10">
    <property type="entry name" value="Single-stranded right-handed beta-helix, Pectin lyase-like"/>
    <property type="match status" value="1"/>
</dbReference>
<comment type="pathway">
    <text evidence="2 15">Glycan metabolism; pectin degradation; 2-dehydro-3-deoxy-D-gluconate from pectin: step 1/5.</text>
</comment>
<feature type="signal peptide" evidence="15">
    <location>
        <begin position="1"/>
        <end position="22"/>
    </location>
</feature>
<evidence type="ECO:0000256" key="10">
    <source>
        <dbReference type="ARBA" id="ARBA00023180"/>
    </source>
</evidence>
<dbReference type="Gramene" id="ONK65821">
    <property type="protein sequence ID" value="ONK65821"/>
    <property type="gene ID" value="A4U43_C06F1320"/>
</dbReference>
<dbReference type="FunFam" id="2.160.20.10:FF:000033">
    <property type="entry name" value="Pectinesterase"/>
    <property type="match status" value="1"/>
</dbReference>
<evidence type="ECO:0000256" key="13">
    <source>
        <dbReference type="ARBA" id="ARBA00057335"/>
    </source>
</evidence>
<dbReference type="Proteomes" id="UP000243459">
    <property type="component" value="Chromosome 6"/>
</dbReference>
<dbReference type="InterPro" id="IPR033131">
    <property type="entry name" value="Pectinesterase_Asp_AS"/>
</dbReference>
<feature type="active site" evidence="14">
    <location>
        <position position="240"/>
    </location>
</feature>
<keyword evidence="5" id="KW-0134">Cell wall</keyword>
<evidence type="ECO:0000256" key="2">
    <source>
        <dbReference type="ARBA" id="ARBA00005184"/>
    </source>
</evidence>
<dbReference type="SUPFAM" id="SSF51126">
    <property type="entry name" value="Pectin lyase-like"/>
    <property type="match status" value="1"/>
</dbReference>
<keyword evidence="9 15" id="KW-0063">Aspartyl esterase</keyword>
<keyword evidence="6" id="KW-0964">Secreted</keyword>
<dbReference type="EMBL" id="CM007386">
    <property type="protein sequence ID" value="ONK65821.1"/>
    <property type="molecule type" value="Genomic_DNA"/>
</dbReference>
<dbReference type="EC" id="3.1.1.11" evidence="4 15"/>
<accession>A0A5P1EMP0</accession>
<dbReference type="AlphaFoldDB" id="A0A5P1EMP0"/>
<dbReference type="GO" id="GO:0045490">
    <property type="term" value="P:pectin catabolic process"/>
    <property type="evidence" value="ECO:0007669"/>
    <property type="project" value="UniProtKB-UniRule"/>
</dbReference>
<dbReference type="InterPro" id="IPR012334">
    <property type="entry name" value="Pectin_lyas_fold"/>
</dbReference>
<protein>
    <recommendedName>
        <fullName evidence="4 15">Pectinesterase</fullName>
        <ecNumber evidence="4 15">3.1.1.11</ecNumber>
    </recommendedName>
</protein>
<dbReference type="GO" id="GO:0042545">
    <property type="term" value="P:cell wall modification"/>
    <property type="evidence" value="ECO:0007669"/>
    <property type="project" value="UniProtKB-UniRule"/>
</dbReference>
<feature type="domain" description="Pectinesterase catalytic" evidence="16">
    <location>
        <begin position="89"/>
        <end position="381"/>
    </location>
</feature>
<dbReference type="OMA" id="TIIWINS"/>
<evidence type="ECO:0000256" key="8">
    <source>
        <dbReference type="ARBA" id="ARBA00022801"/>
    </source>
</evidence>
<dbReference type="InterPro" id="IPR000070">
    <property type="entry name" value="Pectinesterase_cat"/>
</dbReference>
<feature type="chain" id="PRO_5024512402" description="Pectinesterase" evidence="15">
    <location>
        <begin position="23"/>
        <end position="394"/>
    </location>
</feature>
<evidence type="ECO:0000256" key="1">
    <source>
        <dbReference type="ARBA" id="ARBA00004191"/>
    </source>
</evidence>
<dbReference type="OrthoDB" id="2019149at2759"/>
<dbReference type="PROSITE" id="PS00503">
    <property type="entry name" value="PECTINESTERASE_2"/>
    <property type="match status" value="1"/>
</dbReference>
<dbReference type="UniPathway" id="UPA00545">
    <property type="reaction ID" value="UER00823"/>
</dbReference>
<evidence type="ECO:0000313" key="17">
    <source>
        <dbReference type="EMBL" id="ONK65821.1"/>
    </source>
</evidence>
<comment type="subcellular location">
    <subcellularLocation>
        <location evidence="1">Secreted</location>
        <location evidence="1">Cell wall</location>
    </subcellularLocation>
</comment>
<sequence length="394" mass="43117">MAIRTPTLTFTLFTSLSVALLSLYPQPYDLSHCLNLLLNPSFENLRLCFSDIDEHHHHKPPSSNQTTICSDFPPGIPPPDTDTTSFLCVDPNGCCNFTSVQSAVNAVQNFSSKRTVIWINEGVYYEKITVPVTKQNVTFQGQGFITTALGWNDTARTANGTFNSASVAVFGANFVAKNISFMNLAPIAQPGEVGAQAVAIRVAGDQAAFWGCGFFGGQDTLHDDKGRHYFKECFIQGSIDFIFGNGRSLYENCTIISVAKPVTPGAKVINGVVTAHGRSTGDDNTGFFFINCFVGGTGRIWLGRAWRPFARVVFAYTYMTDVIASEGWNDFNSPDRDQTVFFGEYRCSGPGANTTLRAAYGQQLNDTQASPFLNASYIDGDQWLQPFSLSIFSM</sequence>
<evidence type="ECO:0000256" key="6">
    <source>
        <dbReference type="ARBA" id="ARBA00022525"/>
    </source>
</evidence>
<comment type="function">
    <text evidence="13">Acts in the modification of cell walls via demethylesterification of cell wall pectin.</text>
</comment>